<comment type="caution">
    <text evidence="1">The sequence shown here is derived from an EMBL/GenBank/DDBJ whole genome shotgun (WGS) entry which is preliminary data.</text>
</comment>
<proteinExistence type="predicted"/>
<accession>A0ACC2H7J2</accession>
<evidence type="ECO:0000313" key="2">
    <source>
        <dbReference type="Proteomes" id="UP001157502"/>
    </source>
</evidence>
<dbReference type="Proteomes" id="UP001157502">
    <property type="component" value="Chromosome 5"/>
</dbReference>
<name>A0ACC2H7J2_DALPE</name>
<keyword evidence="2" id="KW-1185">Reference proteome</keyword>
<reference evidence="1" key="1">
    <citation type="submission" date="2021-05" db="EMBL/GenBank/DDBJ databases">
        <authorList>
            <person name="Pan Q."/>
            <person name="Jouanno E."/>
            <person name="Zahm M."/>
            <person name="Klopp C."/>
            <person name="Cabau C."/>
            <person name="Louis A."/>
            <person name="Berthelot C."/>
            <person name="Parey E."/>
            <person name="Roest Crollius H."/>
            <person name="Montfort J."/>
            <person name="Robinson-Rechavi M."/>
            <person name="Bouchez O."/>
            <person name="Lampietro C."/>
            <person name="Lopez Roques C."/>
            <person name="Donnadieu C."/>
            <person name="Postlethwait J."/>
            <person name="Bobe J."/>
            <person name="Dillon D."/>
            <person name="Chandos A."/>
            <person name="von Hippel F."/>
            <person name="Guiguen Y."/>
        </authorList>
    </citation>
    <scope>NUCLEOTIDE SEQUENCE</scope>
    <source>
        <strain evidence="1">YG-Jan2019</strain>
    </source>
</reference>
<dbReference type="EMBL" id="CM055732">
    <property type="protein sequence ID" value="KAJ8011827.1"/>
    <property type="molecule type" value="Genomic_DNA"/>
</dbReference>
<organism evidence="1 2">
    <name type="scientific">Dallia pectoralis</name>
    <name type="common">Alaska blackfish</name>
    <dbReference type="NCBI Taxonomy" id="75939"/>
    <lineage>
        <taxon>Eukaryota</taxon>
        <taxon>Metazoa</taxon>
        <taxon>Chordata</taxon>
        <taxon>Craniata</taxon>
        <taxon>Vertebrata</taxon>
        <taxon>Euteleostomi</taxon>
        <taxon>Actinopterygii</taxon>
        <taxon>Neopterygii</taxon>
        <taxon>Teleostei</taxon>
        <taxon>Protacanthopterygii</taxon>
        <taxon>Esociformes</taxon>
        <taxon>Umbridae</taxon>
        <taxon>Dallia</taxon>
    </lineage>
</organism>
<sequence length="591" mass="67839">MIQPHDSHSGDRRRNREEPFCRSRFFFFFHKCCLLQRYVGSSWRVQVAHARFYARDKVYVALHRQHRLPVILLRPPLPPELFPGISCFKAMFSPTHIPDPVQFTAPTQLEAMVCDAPARAYLNCVKGHAGYSVCEKCTQEGEYLNNRVVFPITDAPLRRDEDFIDMTDEAHHLGSSPLLATSLGLVSGFPLDFMHLVCLGVMRRLVYLWLKGPLSCRLSSGQVNMLSEQLENVRRYTPVEFNRQPRTLTEIDRWKASEPVLLKSFLHAAVYKHFLLFFVGILILSSKKLFATYTDYANNALVLFVQHFRKVYGDTYISYNVHNLVHLTQDAKVHGTLDCFSAFKFENFMKTLKKMVRKPQSPCSQVVKRILERGTTPVPRVEGLGLRREHVNGPLPAMFPNAVQYSVYKTEQFTLKLDRANCYVSIEGKNDGGMAWWPPYKDSYKILQSILKRTLPNPSKGWKQYSCRILHETSCFESLSKRWGLSCHTSDLNTDKEELPADRQRRKHPKCTTNITGKEKEKAQQTFQKKPSSPSPPTYGWKQHQCCDKQGAAFCIPPKFPSKEQAYVSKKKAVPPSHPSFNSCSPSHIIV</sequence>
<gene>
    <name evidence="1" type="ORF">DPEC_G00062310</name>
</gene>
<evidence type="ECO:0000313" key="1">
    <source>
        <dbReference type="EMBL" id="KAJ8011827.1"/>
    </source>
</evidence>
<protein>
    <submittedName>
        <fullName evidence="1">Uncharacterized protein</fullName>
    </submittedName>
</protein>